<evidence type="ECO:0000256" key="1">
    <source>
        <dbReference type="SAM" id="MobiDB-lite"/>
    </source>
</evidence>
<dbReference type="Proteomes" id="UP001044222">
    <property type="component" value="Unassembled WGS sequence"/>
</dbReference>
<feature type="compositionally biased region" description="Low complexity" evidence="1">
    <location>
        <begin position="124"/>
        <end position="140"/>
    </location>
</feature>
<evidence type="ECO:0000313" key="2">
    <source>
        <dbReference type="EMBL" id="KAG5856142.1"/>
    </source>
</evidence>
<keyword evidence="3" id="KW-1185">Reference proteome</keyword>
<reference evidence="2" key="1">
    <citation type="submission" date="2021-01" db="EMBL/GenBank/DDBJ databases">
        <title>A chromosome-scale assembly of European eel, Anguilla anguilla.</title>
        <authorList>
            <person name="Henkel C."/>
            <person name="Jong-Raadsen S.A."/>
            <person name="Dufour S."/>
            <person name="Weltzien F.-A."/>
            <person name="Palstra A.P."/>
            <person name="Pelster B."/>
            <person name="Spaink H.P."/>
            <person name="Van Den Thillart G.E."/>
            <person name="Jansen H."/>
            <person name="Zahm M."/>
            <person name="Klopp C."/>
            <person name="Cedric C."/>
            <person name="Louis A."/>
            <person name="Berthelot C."/>
            <person name="Parey E."/>
            <person name="Roest Crollius H."/>
            <person name="Montfort J."/>
            <person name="Robinson-Rechavi M."/>
            <person name="Bucao C."/>
            <person name="Bouchez O."/>
            <person name="Gislard M."/>
            <person name="Lluch J."/>
            <person name="Milhes M."/>
            <person name="Lampietro C."/>
            <person name="Lopez Roques C."/>
            <person name="Donnadieu C."/>
            <person name="Braasch I."/>
            <person name="Desvignes T."/>
            <person name="Postlethwait J."/>
            <person name="Bobe J."/>
            <person name="Guiguen Y."/>
            <person name="Dirks R."/>
        </authorList>
    </citation>
    <scope>NUCLEOTIDE SEQUENCE</scope>
    <source>
        <strain evidence="2">Tag_6206</strain>
        <tissue evidence="2">Liver</tissue>
    </source>
</reference>
<dbReference type="PANTHER" id="PTHR23039:SF6">
    <property type="entry name" value="SIMILAR TO MKIAA1522 PROTEIN"/>
    <property type="match status" value="1"/>
</dbReference>
<accession>A0A9D3MWJ3</accession>
<sequence>MFRKGRKRSGLPKQEQETKPSLSPLYPENVFVEVDRPQFLQDLHTEAQEGLKIQQQEENGMDYQDDESMVSTATLQTGDDTSLASSMRTVGSGDTTDAMSSVSTVSGVSAVSPVSEVSAVSLASTASTRSSRLTRSGLTRQASTFKPLSGSRRPEKSRRRSKRATVAGIPQHVRRQLGLDKERWQTSPTEGQLPNGQDVEEEVDVLPDPGGTPEGVRIHLAALEGLESAEEQQLLRRHLQAVYRGDLAMARTAGPRLSRAAASNPWRSRA</sequence>
<feature type="compositionally biased region" description="Acidic residues" evidence="1">
    <location>
        <begin position="59"/>
        <end position="68"/>
    </location>
</feature>
<gene>
    <name evidence="2" type="ORF">ANANG_G00004880</name>
</gene>
<feature type="compositionally biased region" description="Polar residues" evidence="1">
    <location>
        <begin position="185"/>
        <end position="195"/>
    </location>
</feature>
<comment type="caution">
    <text evidence="2">The sequence shown here is derived from an EMBL/GenBank/DDBJ whole genome shotgun (WGS) entry which is preliminary data.</text>
</comment>
<feature type="region of interest" description="Disordered" evidence="1">
    <location>
        <begin position="124"/>
        <end position="214"/>
    </location>
</feature>
<dbReference type="GO" id="GO:0030154">
    <property type="term" value="P:cell differentiation"/>
    <property type="evidence" value="ECO:0007669"/>
    <property type="project" value="TreeGrafter"/>
</dbReference>
<feature type="region of interest" description="Disordered" evidence="1">
    <location>
        <begin position="53"/>
        <end position="110"/>
    </location>
</feature>
<evidence type="ECO:0000313" key="3">
    <source>
        <dbReference type="Proteomes" id="UP001044222"/>
    </source>
</evidence>
<feature type="region of interest" description="Disordered" evidence="1">
    <location>
        <begin position="1"/>
        <end position="28"/>
    </location>
</feature>
<name>A0A9D3MWJ3_ANGAN</name>
<feature type="compositionally biased region" description="Basic residues" evidence="1">
    <location>
        <begin position="1"/>
        <end position="10"/>
    </location>
</feature>
<dbReference type="AlphaFoldDB" id="A0A9D3MWJ3"/>
<dbReference type="EMBL" id="JAFIRN010000001">
    <property type="protein sequence ID" value="KAG5856142.1"/>
    <property type="molecule type" value="Genomic_DNA"/>
</dbReference>
<organism evidence="2 3">
    <name type="scientific">Anguilla anguilla</name>
    <name type="common">European freshwater eel</name>
    <name type="synonym">Muraena anguilla</name>
    <dbReference type="NCBI Taxonomy" id="7936"/>
    <lineage>
        <taxon>Eukaryota</taxon>
        <taxon>Metazoa</taxon>
        <taxon>Chordata</taxon>
        <taxon>Craniata</taxon>
        <taxon>Vertebrata</taxon>
        <taxon>Euteleostomi</taxon>
        <taxon>Actinopterygii</taxon>
        <taxon>Neopterygii</taxon>
        <taxon>Teleostei</taxon>
        <taxon>Anguilliformes</taxon>
        <taxon>Anguillidae</taxon>
        <taxon>Anguilla</taxon>
    </lineage>
</organism>
<protein>
    <submittedName>
        <fullName evidence="2">Uncharacterized protein</fullName>
    </submittedName>
</protein>
<proteinExistence type="predicted"/>
<feature type="compositionally biased region" description="Low complexity" evidence="1">
    <location>
        <begin position="100"/>
        <end position="110"/>
    </location>
</feature>
<feature type="region of interest" description="Disordered" evidence="1">
    <location>
        <begin position="251"/>
        <end position="270"/>
    </location>
</feature>
<dbReference type="PANTHER" id="PTHR23039">
    <property type="entry name" value="NANCE-HORAN SYNDROME PROTEIN"/>
    <property type="match status" value="1"/>
</dbReference>
<feature type="compositionally biased region" description="Polar residues" evidence="1">
    <location>
        <begin position="69"/>
        <end position="99"/>
    </location>
</feature>